<evidence type="ECO:0000313" key="1">
    <source>
        <dbReference type="EMBL" id="CAB4008843.1"/>
    </source>
</evidence>
<proteinExistence type="predicted"/>
<feature type="non-terminal residue" evidence="1">
    <location>
        <position position="1"/>
    </location>
</feature>
<protein>
    <submittedName>
        <fullName evidence="1">Uncharacterized protein</fullName>
    </submittedName>
</protein>
<sequence length="101" mass="11715">RLNLTKELFYNTQSVTNLMISLNRKFILRIRVEYELIAHIRRETSSKEGLGFDLKKTSGRTFNHIAHALNTLIPSLRNSRGLRPREFRKPASVASKSFVSR</sequence>
<keyword evidence="2" id="KW-1185">Reference proteome</keyword>
<gene>
    <name evidence="1" type="ORF">PACLA_8A002033</name>
</gene>
<dbReference type="AlphaFoldDB" id="A0A6S7HXM8"/>
<evidence type="ECO:0000313" key="2">
    <source>
        <dbReference type="Proteomes" id="UP001152795"/>
    </source>
</evidence>
<reference evidence="1" key="1">
    <citation type="submission" date="2020-04" db="EMBL/GenBank/DDBJ databases">
        <authorList>
            <person name="Alioto T."/>
            <person name="Alioto T."/>
            <person name="Gomez Garrido J."/>
        </authorList>
    </citation>
    <scope>NUCLEOTIDE SEQUENCE</scope>
    <source>
        <strain evidence="1">A484AB</strain>
    </source>
</reference>
<accession>A0A6S7HXM8</accession>
<dbReference type="Proteomes" id="UP001152795">
    <property type="component" value="Unassembled WGS sequence"/>
</dbReference>
<comment type="caution">
    <text evidence="1">The sequence shown here is derived from an EMBL/GenBank/DDBJ whole genome shotgun (WGS) entry which is preliminary data.</text>
</comment>
<name>A0A6S7HXM8_PARCT</name>
<organism evidence="1 2">
    <name type="scientific">Paramuricea clavata</name>
    <name type="common">Red gorgonian</name>
    <name type="synonym">Violescent sea-whip</name>
    <dbReference type="NCBI Taxonomy" id="317549"/>
    <lineage>
        <taxon>Eukaryota</taxon>
        <taxon>Metazoa</taxon>
        <taxon>Cnidaria</taxon>
        <taxon>Anthozoa</taxon>
        <taxon>Octocorallia</taxon>
        <taxon>Malacalcyonacea</taxon>
        <taxon>Plexauridae</taxon>
        <taxon>Paramuricea</taxon>
    </lineage>
</organism>
<feature type="non-terminal residue" evidence="1">
    <location>
        <position position="101"/>
    </location>
</feature>
<dbReference type="EMBL" id="CACRXK020006246">
    <property type="protein sequence ID" value="CAB4008843.1"/>
    <property type="molecule type" value="Genomic_DNA"/>
</dbReference>